<dbReference type="HOGENOM" id="CLU_004961_0_0_6"/>
<gene>
    <name evidence="3" type="ORF">PLEI_2581</name>
</gene>
<name>A0A0U1P975_PHOLE</name>
<dbReference type="Proteomes" id="UP000030675">
    <property type="component" value="Unassembled WGS sequence"/>
</dbReference>
<feature type="domain" description="DUF6701" evidence="2">
    <location>
        <begin position="718"/>
        <end position="1336"/>
    </location>
</feature>
<evidence type="ECO:0000313" key="3">
    <source>
        <dbReference type="EMBL" id="GAD30925.1"/>
    </source>
</evidence>
<dbReference type="EMBL" id="DF196819">
    <property type="protein sequence ID" value="GAD30925.1"/>
    <property type="molecule type" value="Genomic_DNA"/>
</dbReference>
<keyword evidence="1" id="KW-0732">Signal</keyword>
<evidence type="ECO:0000259" key="2">
    <source>
        <dbReference type="Pfam" id="PF20419"/>
    </source>
</evidence>
<evidence type="ECO:0000313" key="4">
    <source>
        <dbReference type="Proteomes" id="UP000030675"/>
    </source>
</evidence>
<protein>
    <submittedName>
        <fullName evidence="3">MSHA biogenesis protein MshQ</fullName>
    </submittedName>
</protein>
<feature type="signal peptide" evidence="1">
    <location>
        <begin position="1"/>
        <end position="23"/>
    </location>
</feature>
<accession>A0A0U1P975</accession>
<proteinExistence type="predicted"/>
<dbReference type="Pfam" id="PF20419">
    <property type="entry name" value="DUF6701"/>
    <property type="match status" value="1"/>
</dbReference>
<dbReference type="InterPro" id="IPR046524">
    <property type="entry name" value="DUF6701"/>
</dbReference>
<dbReference type="eggNOG" id="COG5571">
    <property type="taxonomic scope" value="Bacteria"/>
</dbReference>
<evidence type="ECO:0000256" key="1">
    <source>
        <dbReference type="SAM" id="SignalP"/>
    </source>
</evidence>
<reference evidence="4" key="1">
    <citation type="submission" date="2012-12" db="EMBL/GenBank/DDBJ databases">
        <title>Genome Sequence of Photobacterium leiognathi lrivu.4.1.</title>
        <authorList>
            <person name="Urbanczyk H."/>
            <person name="Ogura Y."/>
            <person name="Hayashi T."/>
            <person name="Dunlap P.V."/>
        </authorList>
    </citation>
    <scope>NUCLEOTIDE SEQUENCE [LARGE SCALE GENOMIC DNA]</scope>
    <source>
        <strain evidence="4">lrivu.4.1</strain>
    </source>
</reference>
<sequence>MKACFQAVLLFLFSTLIAFQVNAGEYEFGSFDTSVCSSLIVAESEDSYDDESGCKITFKKTFATRPLVFLMPTIPSINTDDDAPQTLSLLNVTKSSFSVAQVVAPLAKKNSSLQKNQMATISYLAIEAGITEFDDGHKVFAGSISTKRFVSDGNQSNPAYEYINLTTKASFITQSPIVLSEVQGRKNKRWLTTAVTNLSQQGFNIGLELTRVNKKEPDIDSKERVGFLISQPHAGETLGYDYEFSFGDIISNSGKDYPLQHVCNSEVGFSHKKYSTVPNVIAGKLTRKGGQGGWLRRCALTDKGVSFVIDEDIPENTAISSRRHTDEKVGFLAFADKPMLPPVTDDECKYFLGPAQTWEGRHLPLLQIGQSSRLINTYESENKRYVGFNQKHIFNNLEKGCDDDKCNASESLIVKLENKPQLPQFEENKSSNTFDAGKLIEPEIPYSQYKSLSARGGSITLDKDMKIETLSLDSNSKLTLKTGTYWIDSFIVNGSRIVIPENNKVVIYTRGYSFNHTSGTNGALINIDGSPDNLVIYAYNEPPTSSLLFKTYNAISNASIIKALIYSEKKTYLSNDAIVYGSVTINQIELINKSKIIGESECFNPKPDNYILEIEPEMAFSLTCDYLPVTFRVKKEDGTLADTYSGSVSITTNITEVGKASWFPTDSDTPYKDVSEEASVNIVNGIGQLRLKSHGYIGNIAVTGQLDNSPSTNIVKGNYTFVPFKFGFEPSPVKVIAGKPTAVKIKALACENDEATVATGYSGNKRLSISSAFLQPSTKGNGDLELKALSSDWQNQQETFSFLNGVAEFSFRYPDAGIVDLKLTDLNCSVSNGCDILPSDTLPKSFADWTQLEGSVEVHARPWTFAVCPQNKDGEYVKADGTSSSGEGFVAAGDKFDVDVKPIVWRSAGSETADINSLYSNSIDLCESVITPNFFKAGAPAARVELSIPSDHSITPVNGKPGELQGITVKEHTETLTYADLSWSEVGSVRLQADAKAPYLAMTINQGYRHLGRFYPKFLELQPNSFTYPDGHNESAYLSQPFNADLMLKAKNALGEQVENYNGFVSDFQAEVSLMAYEYPSLNSLNDRFSYHHITRSTDQSFKGLWNSDIEQVWLLERKSVTKTPLTTVEDGPWNDSNSRWGGYISSYHDPIFIRNTTTDVTDDVDSKQVAHFETTPNLHYGRMVLSDAIGLFDKPVTIPLKIEHWNGTEFVTHDDDSGSKYNSNYFCKVALHPTGAENESILTANKIDNVTLGKSDKIEAHPNLSKPDDYKKQQTRFWLRIANDAPVDIGCSQDNKEYQPWLTYNWRELGDEDPSAVVTFGVYRGNERIVYRGEKGLN</sequence>
<feature type="chain" id="PRO_5006712653" evidence="1">
    <location>
        <begin position="24"/>
        <end position="1339"/>
    </location>
</feature>
<organism evidence="3 4">
    <name type="scientific">Photobacterium leiognathi lrivu.4.1</name>
    <dbReference type="NCBI Taxonomy" id="1248232"/>
    <lineage>
        <taxon>Bacteria</taxon>
        <taxon>Pseudomonadati</taxon>
        <taxon>Pseudomonadota</taxon>
        <taxon>Gammaproteobacteria</taxon>
        <taxon>Vibrionales</taxon>
        <taxon>Vibrionaceae</taxon>
        <taxon>Photobacterium</taxon>
    </lineage>
</organism>